<dbReference type="InterPro" id="IPR023385">
    <property type="entry name" value="YopX-like_C"/>
</dbReference>
<dbReference type="NCBIfam" id="TIGR01671">
    <property type="entry name" value="phage_TIGR01671"/>
    <property type="match status" value="1"/>
</dbReference>
<dbReference type="AlphaFoldDB" id="A0A1M7NJ54"/>
<organism evidence="2 3">
    <name type="scientific">Anaerosporobacter mobilis DSM 15930</name>
    <dbReference type="NCBI Taxonomy" id="1120996"/>
    <lineage>
        <taxon>Bacteria</taxon>
        <taxon>Bacillati</taxon>
        <taxon>Bacillota</taxon>
        <taxon>Clostridia</taxon>
        <taxon>Lachnospirales</taxon>
        <taxon>Lachnospiraceae</taxon>
        <taxon>Anaerosporobacter</taxon>
    </lineage>
</organism>
<accession>A0A1M7NJ54</accession>
<dbReference type="Pfam" id="PF09643">
    <property type="entry name" value="YopX"/>
    <property type="match status" value="1"/>
</dbReference>
<protein>
    <submittedName>
        <fullName evidence="2">Phage uncharacterized protein TIGR01671</fullName>
    </submittedName>
</protein>
<dbReference type="EMBL" id="FRCP01000030">
    <property type="protein sequence ID" value="SHN03705.1"/>
    <property type="molecule type" value="Genomic_DNA"/>
</dbReference>
<name>A0A1M7NJ54_9FIRM</name>
<dbReference type="InterPro" id="IPR019096">
    <property type="entry name" value="YopX_protein"/>
</dbReference>
<dbReference type="OrthoDB" id="1809393at2"/>
<sequence>MREIKYRAFYDNMMFDVACINMYYGNVVLLAVNEEQEKYISTINKKAMIDCNNRLSVEISKAIIQQYTGLKDKNGTEIYEGDIVKFEDVGEEGYEYKEGFDFTNYASVEFDNGRWELNNFLDNNSGILETMNSCHEDFIAEFKSFEVIGNIYENPSLLEGRE</sequence>
<dbReference type="RefSeq" id="WP_073291748.1">
    <property type="nucleotide sequence ID" value="NZ_FRCP01000030.1"/>
</dbReference>
<dbReference type="Proteomes" id="UP000184038">
    <property type="component" value="Unassembled WGS sequence"/>
</dbReference>
<gene>
    <name evidence="2" type="ORF">SAMN02746066_04533</name>
</gene>
<dbReference type="STRING" id="1120996.SAMN02746066_04533"/>
<proteinExistence type="predicted"/>
<evidence type="ECO:0000259" key="1">
    <source>
        <dbReference type="Pfam" id="PF09643"/>
    </source>
</evidence>
<feature type="domain" description="YopX protein" evidence="1">
    <location>
        <begin position="27"/>
        <end position="159"/>
    </location>
</feature>
<evidence type="ECO:0000313" key="2">
    <source>
        <dbReference type="EMBL" id="SHN03705.1"/>
    </source>
</evidence>
<keyword evidence="3" id="KW-1185">Reference proteome</keyword>
<evidence type="ECO:0000313" key="3">
    <source>
        <dbReference type="Proteomes" id="UP000184038"/>
    </source>
</evidence>
<dbReference type="Gene3D" id="2.30.30.290">
    <property type="entry name" value="YopX-like domains"/>
    <property type="match status" value="1"/>
</dbReference>
<reference evidence="2 3" key="1">
    <citation type="submission" date="2016-11" db="EMBL/GenBank/DDBJ databases">
        <authorList>
            <person name="Jaros S."/>
            <person name="Januszkiewicz K."/>
            <person name="Wedrychowicz H."/>
        </authorList>
    </citation>
    <scope>NUCLEOTIDE SEQUENCE [LARGE SCALE GENOMIC DNA]</scope>
    <source>
        <strain evidence="2 3">DSM 15930</strain>
    </source>
</reference>
<dbReference type="InterPro" id="IPR010024">
    <property type="entry name" value="CHP16711"/>
</dbReference>
<dbReference type="SUPFAM" id="SSF159006">
    <property type="entry name" value="YopX-like"/>
    <property type="match status" value="1"/>
</dbReference>